<sequence>MEFMLAYHDINHPNSTYFIEKQPNVMNEVRDDHNILANDLQVTLTIKDYNQAQHQDFGVDFIITDLEY</sequence>
<evidence type="ECO:0000313" key="1">
    <source>
        <dbReference type="EMBL" id="KAG2328903.1"/>
    </source>
</evidence>
<name>A0A8X7WII9_BRACI</name>
<accession>A0A8X7WII9</accession>
<reference evidence="1 2" key="1">
    <citation type="submission" date="2020-02" db="EMBL/GenBank/DDBJ databases">
        <authorList>
            <person name="Ma Q."/>
            <person name="Huang Y."/>
            <person name="Song X."/>
            <person name="Pei D."/>
        </authorList>
    </citation>
    <scope>NUCLEOTIDE SEQUENCE [LARGE SCALE GENOMIC DNA]</scope>
    <source>
        <strain evidence="1">Sxm20200214</strain>
        <tissue evidence="1">Leaf</tissue>
    </source>
</reference>
<protein>
    <submittedName>
        <fullName evidence="1">Uncharacterized protein</fullName>
    </submittedName>
</protein>
<comment type="caution">
    <text evidence="1">The sequence shown here is derived from an EMBL/GenBank/DDBJ whole genome shotgun (WGS) entry which is preliminary data.</text>
</comment>
<dbReference type="AlphaFoldDB" id="A0A8X7WII9"/>
<dbReference type="Proteomes" id="UP000886595">
    <property type="component" value="Unassembled WGS sequence"/>
</dbReference>
<proteinExistence type="predicted"/>
<evidence type="ECO:0000313" key="2">
    <source>
        <dbReference type="Proteomes" id="UP000886595"/>
    </source>
</evidence>
<organism evidence="1 2">
    <name type="scientific">Brassica carinata</name>
    <name type="common">Ethiopian mustard</name>
    <name type="synonym">Abyssinian cabbage</name>
    <dbReference type="NCBI Taxonomy" id="52824"/>
    <lineage>
        <taxon>Eukaryota</taxon>
        <taxon>Viridiplantae</taxon>
        <taxon>Streptophyta</taxon>
        <taxon>Embryophyta</taxon>
        <taxon>Tracheophyta</taxon>
        <taxon>Spermatophyta</taxon>
        <taxon>Magnoliopsida</taxon>
        <taxon>eudicotyledons</taxon>
        <taxon>Gunneridae</taxon>
        <taxon>Pentapetalae</taxon>
        <taxon>rosids</taxon>
        <taxon>malvids</taxon>
        <taxon>Brassicales</taxon>
        <taxon>Brassicaceae</taxon>
        <taxon>Brassiceae</taxon>
        <taxon>Brassica</taxon>
    </lineage>
</organism>
<keyword evidence="2" id="KW-1185">Reference proteome</keyword>
<dbReference type="EMBL" id="JAAMPC010000001">
    <property type="protein sequence ID" value="KAG2328903.1"/>
    <property type="molecule type" value="Genomic_DNA"/>
</dbReference>
<gene>
    <name evidence="1" type="ORF">Bca52824_000083</name>
</gene>